<evidence type="ECO:0000256" key="2">
    <source>
        <dbReference type="ARBA" id="ARBA00022490"/>
    </source>
</evidence>
<dbReference type="Pfam" id="PF01171">
    <property type="entry name" value="ATP_bind_3"/>
    <property type="match status" value="1"/>
</dbReference>
<dbReference type="PANTHER" id="PTHR43033">
    <property type="entry name" value="TRNA(ILE)-LYSIDINE SYNTHASE-RELATED"/>
    <property type="match status" value="1"/>
</dbReference>
<evidence type="ECO:0000259" key="9">
    <source>
        <dbReference type="SMART" id="SM00977"/>
    </source>
</evidence>
<gene>
    <name evidence="8 10" type="primary">tilS</name>
    <name evidence="10" type="ORF">DHM44_07830</name>
</gene>
<dbReference type="GO" id="GO:0032267">
    <property type="term" value="F:tRNA(Ile)-lysidine synthase activity"/>
    <property type="evidence" value="ECO:0007669"/>
    <property type="project" value="UniProtKB-EC"/>
</dbReference>
<keyword evidence="5 8" id="KW-0547">Nucleotide-binding</keyword>
<dbReference type="NCBIfam" id="TIGR02433">
    <property type="entry name" value="lysidine_TilS_C"/>
    <property type="match status" value="1"/>
</dbReference>
<dbReference type="AlphaFoldDB" id="A0A3D5QCK8"/>
<keyword evidence="3 8" id="KW-0436">Ligase</keyword>
<comment type="similarity">
    <text evidence="8">Belongs to the tRNA(Ile)-lysidine synthase family.</text>
</comment>
<comment type="catalytic activity">
    <reaction evidence="7 8">
        <text>cytidine(34) in tRNA(Ile2) + L-lysine + ATP = lysidine(34) in tRNA(Ile2) + AMP + diphosphate + H(+)</text>
        <dbReference type="Rhea" id="RHEA:43744"/>
        <dbReference type="Rhea" id="RHEA-COMP:10625"/>
        <dbReference type="Rhea" id="RHEA-COMP:10670"/>
        <dbReference type="ChEBI" id="CHEBI:15378"/>
        <dbReference type="ChEBI" id="CHEBI:30616"/>
        <dbReference type="ChEBI" id="CHEBI:32551"/>
        <dbReference type="ChEBI" id="CHEBI:33019"/>
        <dbReference type="ChEBI" id="CHEBI:82748"/>
        <dbReference type="ChEBI" id="CHEBI:83665"/>
        <dbReference type="ChEBI" id="CHEBI:456215"/>
        <dbReference type="EC" id="6.3.4.19"/>
    </reaction>
</comment>
<dbReference type="SUPFAM" id="SSF52402">
    <property type="entry name" value="Adenine nucleotide alpha hydrolases-like"/>
    <property type="match status" value="1"/>
</dbReference>
<evidence type="ECO:0000256" key="8">
    <source>
        <dbReference type="HAMAP-Rule" id="MF_01161"/>
    </source>
</evidence>
<keyword evidence="4 8" id="KW-0819">tRNA processing</keyword>
<dbReference type="PANTHER" id="PTHR43033:SF1">
    <property type="entry name" value="TRNA(ILE)-LYSIDINE SYNTHASE-RELATED"/>
    <property type="match status" value="1"/>
</dbReference>
<organism evidence="10 11">
    <name type="scientific">Flexistipes sinusarabici</name>
    <dbReference type="NCBI Taxonomy" id="2352"/>
    <lineage>
        <taxon>Bacteria</taxon>
        <taxon>Pseudomonadati</taxon>
        <taxon>Deferribacterota</taxon>
        <taxon>Deferribacteres</taxon>
        <taxon>Deferribacterales</taxon>
        <taxon>Flexistipitaceae</taxon>
        <taxon>Flexistipes</taxon>
    </lineage>
</organism>
<dbReference type="EC" id="6.3.4.19" evidence="8"/>
<evidence type="ECO:0000256" key="6">
    <source>
        <dbReference type="ARBA" id="ARBA00022840"/>
    </source>
</evidence>
<dbReference type="Pfam" id="PF11734">
    <property type="entry name" value="TilS_C"/>
    <property type="match status" value="1"/>
</dbReference>
<dbReference type="HAMAP" id="MF_01161">
    <property type="entry name" value="tRNA_Ile_lys_synt"/>
    <property type="match status" value="1"/>
</dbReference>
<evidence type="ECO:0000256" key="5">
    <source>
        <dbReference type="ARBA" id="ARBA00022741"/>
    </source>
</evidence>
<dbReference type="EMBL" id="DPPF01000164">
    <property type="protein sequence ID" value="HCW93576.1"/>
    <property type="molecule type" value="Genomic_DNA"/>
</dbReference>
<reference evidence="10 11" key="1">
    <citation type="journal article" date="2018" name="Nat. Biotechnol.">
        <title>A standardized bacterial taxonomy based on genome phylogeny substantially revises the tree of life.</title>
        <authorList>
            <person name="Parks D.H."/>
            <person name="Chuvochina M."/>
            <person name="Waite D.W."/>
            <person name="Rinke C."/>
            <person name="Skarshewski A."/>
            <person name="Chaumeil P.A."/>
            <person name="Hugenholtz P."/>
        </authorList>
    </citation>
    <scope>NUCLEOTIDE SEQUENCE [LARGE SCALE GENOMIC DNA]</scope>
    <source>
        <strain evidence="10">UBA8672</strain>
    </source>
</reference>
<proteinExistence type="inferred from homology"/>
<dbReference type="SMART" id="SM00977">
    <property type="entry name" value="TilS_C"/>
    <property type="match status" value="1"/>
</dbReference>
<dbReference type="NCBIfam" id="TIGR02432">
    <property type="entry name" value="lysidine_TilS_N"/>
    <property type="match status" value="1"/>
</dbReference>
<dbReference type="InterPro" id="IPR012795">
    <property type="entry name" value="tRNA_Ile_lys_synt_N"/>
</dbReference>
<sequence length="414" mass="48451">MNTSFEKKLYERLSEFRNKKFVVGFSGGRDSSALLHFLNRFRDEFSFELYPCHINHRLRKNAGEDEGFSLKMCREYSLKLEVISGDVKNIAETQGISAEQAARKFRIESFTKIKEKYNADYIVTAHHMDDLIETFFLKIFQGTTVYNLKGFNYESGTFLRPMLEISGDEIDEYINKYRIMYVNDPTNKDINIPRNWIRQKIIPEIKEYNPGYFKNILKLQNESSVLDGYLSSKVEKVQVRKNGAVYKINLNDFNTLSEYEKRYLVSAVIADFCRPGKQIIENILDISNKRESRRINLPNDFIFEKSYSYIYFFPSSAVESYEYLKKPSEKVVILSKIGKIITFGNDLKNESLRVRNRRKGDRFGRKKLKDLFIDAGKDLFVRDTSVVVEKEGQIIFVEGLSDRKNIRIDKISQG</sequence>
<keyword evidence="6 8" id="KW-0067">ATP-binding</keyword>
<dbReference type="GO" id="GO:0005737">
    <property type="term" value="C:cytoplasm"/>
    <property type="evidence" value="ECO:0007669"/>
    <property type="project" value="UniProtKB-SubCell"/>
</dbReference>
<dbReference type="Gene3D" id="3.40.50.620">
    <property type="entry name" value="HUPs"/>
    <property type="match status" value="1"/>
</dbReference>
<dbReference type="InterPro" id="IPR012094">
    <property type="entry name" value="tRNA_Ile_lys_synt"/>
</dbReference>
<dbReference type="InterPro" id="IPR012796">
    <property type="entry name" value="Lysidine-tRNA-synth_C"/>
</dbReference>
<comment type="domain">
    <text evidence="8">The N-terminal region contains the highly conserved SGGXDS motif, predicted to be a P-loop motif involved in ATP binding.</text>
</comment>
<comment type="caution">
    <text evidence="10">The sequence shown here is derived from an EMBL/GenBank/DDBJ whole genome shotgun (WGS) entry which is preliminary data.</text>
</comment>
<protein>
    <recommendedName>
        <fullName evidence="8">tRNA(Ile)-lysidine synthase</fullName>
        <ecNumber evidence="8">6.3.4.19</ecNumber>
    </recommendedName>
    <alternativeName>
        <fullName evidence="8">tRNA(Ile)-2-lysyl-cytidine synthase</fullName>
    </alternativeName>
    <alternativeName>
        <fullName evidence="8">tRNA(Ile)-lysidine synthetase</fullName>
    </alternativeName>
</protein>
<dbReference type="GO" id="GO:0006400">
    <property type="term" value="P:tRNA modification"/>
    <property type="evidence" value="ECO:0007669"/>
    <property type="project" value="UniProtKB-UniRule"/>
</dbReference>
<name>A0A3D5QCK8_FLESI</name>
<dbReference type="InterPro" id="IPR011063">
    <property type="entry name" value="TilS/TtcA_N"/>
</dbReference>
<evidence type="ECO:0000313" key="10">
    <source>
        <dbReference type="EMBL" id="HCW93576.1"/>
    </source>
</evidence>
<evidence type="ECO:0000313" key="11">
    <source>
        <dbReference type="Proteomes" id="UP000262325"/>
    </source>
</evidence>
<dbReference type="GO" id="GO:0005524">
    <property type="term" value="F:ATP binding"/>
    <property type="evidence" value="ECO:0007669"/>
    <property type="project" value="UniProtKB-UniRule"/>
</dbReference>
<evidence type="ECO:0000256" key="7">
    <source>
        <dbReference type="ARBA" id="ARBA00048539"/>
    </source>
</evidence>
<comment type="function">
    <text evidence="8">Ligates lysine onto the cytidine present at position 34 of the AUA codon-specific tRNA(Ile) that contains the anticodon CAU, in an ATP-dependent manner. Cytidine is converted to lysidine, thus changing the amino acid specificity of the tRNA from methionine to isoleucine.</text>
</comment>
<dbReference type="InterPro" id="IPR014729">
    <property type="entry name" value="Rossmann-like_a/b/a_fold"/>
</dbReference>
<keyword evidence="2 8" id="KW-0963">Cytoplasm</keyword>
<feature type="binding site" evidence="8">
    <location>
        <begin position="26"/>
        <end position="31"/>
    </location>
    <ligand>
        <name>ATP</name>
        <dbReference type="ChEBI" id="CHEBI:30616"/>
    </ligand>
</feature>
<dbReference type="CDD" id="cd01992">
    <property type="entry name" value="TilS_N"/>
    <property type="match status" value="1"/>
</dbReference>
<feature type="domain" description="Lysidine-tRNA(Ile) synthetase C-terminal" evidence="9">
    <location>
        <begin position="352"/>
        <end position="410"/>
    </location>
</feature>
<evidence type="ECO:0000256" key="3">
    <source>
        <dbReference type="ARBA" id="ARBA00022598"/>
    </source>
</evidence>
<evidence type="ECO:0000256" key="4">
    <source>
        <dbReference type="ARBA" id="ARBA00022694"/>
    </source>
</evidence>
<dbReference type="Proteomes" id="UP000262325">
    <property type="component" value="Unassembled WGS sequence"/>
</dbReference>
<accession>A0A3D5QCK8</accession>
<dbReference type="SUPFAM" id="SSF56037">
    <property type="entry name" value="PheT/TilS domain"/>
    <property type="match status" value="1"/>
</dbReference>
<comment type="subcellular location">
    <subcellularLocation>
        <location evidence="1 8">Cytoplasm</location>
    </subcellularLocation>
</comment>
<evidence type="ECO:0000256" key="1">
    <source>
        <dbReference type="ARBA" id="ARBA00004496"/>
    </source>
</evidence>